<proteinExistence type="inferred from homology"/>
<organism evidence="4 5">
    <name type="scientific">Amycolatopsis acidiphila</name>
    <dbReference type="NCBI Taxonomy" id="715473"/>
    <lineage>
        <taxon>Bacteria</taxon>
        <taxon>Bacillati</taxon>
        <taxon>Actinomycetota</taxon>
        <taxon>Actinomycetes</taxon>
        <taxon>Pseudonocardiales</taxon>
        <taxon>Pseudonocardiaceae</taxon>
        <taxon>Amycolatopsis</taxon>
    </lineage>
</organism>
<dbReference type="GO" id="GO:0055052">
    <property type="term" value="C:ATP-binding cassette (ABC) transporter complex, substrate-binding subunit-containing"/>
    <property type="evidence" value="ECO:0007669"/>
    <property type="project" value="TreeGrafter"/>
</dbReference>
<dbReference type="InterPro" id="IPR006059">
    <property type="entry name" value="SBP"/>
</dbReference>
<evidence type="ECO:0000313" key="5">
    <source>
        <dbReference type="Proteomes" id="UP000318578"/>
    </source>
</evidence>
<dbReference type="CDD" id="cd13585">
    <property type="entry name" value="PBP2_TMBP_like"/>
    <property type="match status" value="1"/>
</dbReference>
<gene>
    <name evidence="4" type="ORF">FNH06_02825</name>
</gene>
<accession>A0A558ALT1</accession>
<name>A0A558ALT1_9PSEU</name>
<evidence type="ECO:0000256" key="3">
    <source>
        <dbReference type="ARBA" id="ARBA00022729"/>
    </source>
</evidence>
<keyword evidence="5" id="KW-1185">Reference proteome</keyword>
<sequence>MRSSRTTAVLAVLLLVFGITACGSGSSSSDGKTLTYWASNQASSLDADRQILQPELAKFEQQTGIHVNLEVISWPDLLNRILAATTSGEGPDVVNIGNTWSASLQATGALQPFDDATLAKVGGKDKFLASSMAATGAPGQPPAAVPLYGLAYGLFYNKKLFADAGVAPPKTWQDLVAVAHRLTDPGKGQWGVGLEGASYTEGAHFAFMFGRQHGAQLFVNGEPGFDTPQMVAGVSQYVDLLTGGVVNPSDAEHENDTEMLRDFAAGKSAMIMVQNYATAALKTDGMDESQYGVVPIPVPDPLPAGGAKVSSHVAGIDIAAFANSKNPDGALKLIDFMTGVDEQKVLNGKLGSLPVVTQAYQDPQFQTPLIATFRGVLADAAESMPMIAQESQFETLIGTSVKELLAQAAGGTKIDAAAVQAKLTAANEQMRTGG</sequence>
<evidence type="ECO:0000256" key="1">
    <source>
        <dbReference type="ARBA" id="ARBA00008520"/>
    </source>
</evidence>
<comment type="similarity">
    <text evidence="1">Belongs to the bacterial solute-binding protein 1 family.</text>
</comment>
<evidence type="ECO:0000313" key="4">
    <source>
        <dbReference type="EMBL" id="TVT25227.1"/>
    </source>
</evidence>
<protein>
    <submittedName>
        <fullName evidence="4">Sugar ABC transporter substrate-binding protein</fullName>
    </submittedName>
</protein>
<dbReference type="PANTHER" id="PTHR30061:SF50">
    <property type="entry name" value="MALTOSE_MALTODEXTRIN-BINDING PERIPLASMIC PROTEIN"/>
    <property type="match status" value="1"/>
</dbReference>
<dbReference type="EMBL" id="VJZA01000003">
    <property type="protein sequence ID" value="TVT25227.1"/>
    <property type="molecule type" value="Genomic_DNA"/>
</dbReference>
<dbReference type="Pfam" id="PF01547">
    <property type="entry name" value="SBP_bac_1"/>
    <property type="match status" value="1"/>
</dbReference>
<dbReference type="PROSITE" id="PS51257">
    <property type="entry name" value="PROKAR_LIPOPROTEIN"/>
    <property type="match status" value="1"/>
</dbReference>
<keyword evidence="2" id="KW-0813">Transport</keyword>
<dbReference type="OrthoDB" id="9795467at2"/>
<dbReference type="Proteomes" id="UP000318578">
    <property type="component" value="Unassembled WGS sequence"/>
</dbReference>
<dbReference type="GO" id="GO:1901982">
    <property type="term" value="F:maltose binding"/>
    <property type="evidence" value="ECO:0007669"/>
    <property type="project" value="TreeGrafter"/>
</dbReference>
<dbReference type="SUPFAM" id="SSF53850">
    <property type="entry name" value="Periplasmic binding protein-like II"/>
    <property type="match status" value="1"/>
</dbReference>
<dbReference type="RefSeq" id="WP_144633109.1">
    <property type="nucleotide sequence ID" value="NZ_BNAX01000014.1"/>
</dbReference>
<dbReference type="GO" id="GO:0042956">
    <property type="term" value="P:maltodextrin transmembrane transport"/>
    <property type="evidence" value="ECO:0007669"/>
    <property type="project" value="TreeGrafter"/>
</dbReference>
<reference evidence="4 5" key="1">
    <citation type="submission" date="2019-07" db="EMBL/GenBank/DDBJ databases">
        <title>New species of Amycolatopsis and Streptomyces.</title>
        <authorList>
            <person name="Duangmal K."/>
            <person name="Teo W.F.A."/>
            <person name="Lipun K."/>
        </authorList>
    </citation>
    <scope>NUCLEOTIDE SEQUENCE [LARGE SCALE GENOMIC DNA]</scope>
    <source>
        <strain evidence="4 5">JCM 30562</strain>
    </source>
</reference>
<keyword evidence="3" id="KW-0732">Signal</keyword>
<dbReference type="PANTHER" id="PTHR30061">
    <property type="entry name" value="MALTOSE-BINDING PERIPLASMIC PROTEIN"/>
    <property type="match status" value="1"/>
</dbReference>
<dbReference type="AlphaFoldDB" id="A0A558ALT1"/>
<evidence type="ECO:0000256" key="2">
    <source>
        <dbReference type="ARBA" id="ARBA00022448"/>
    </source>
</evidence>
<dbReference type="GO" id="GO:0015768">
    <property type="term" value="P:maltose transport"/>
    <property type="evidence" value="ECO:0007669"/>
    <property type="project" value="TreeGrafter"/>
</dbReference>
<dbReference type="Gene3D" id="3.40.190.10">
    <property type="entry name" value="Periplasmic binding protein-like II"/>
    <property type="match status" value="1"/>
</dbReference>
<comment type="caution">
    <text evidence="4">The sequence shown here is derived from an EMBL/GenBank/DDBJ whole genome shotgun (WGS) entry which is preliminary data.</text>
</comment>